<proteinExistence type="inferred from homology"/>
<dbReference type="PANTHER" id="PTHR42928:SF5">
    <property type="entry name" value="BLR1237 PROTEIN"/>
    <property type="match status" value="1"/>
</dbReference>
<reference evidence="3 4" key="1">
    <citation type="submission" date="2019-03" db="EMBL/GenBank/DDBJ databases">
        <title>Ramlibacter rhizophilus CCTCC AB2015357, whole genome shotgun sequence.</title>
        <authorList>
            <person name="Zhang X."/>
            <person name="Feng G."/>
            <person name="Zhu H."/>
        </authorList>
    </citation>
    <scope>NUCLEOTIDE SEQUENCE [LARGE SCALE GENOMIC DNA]</scope>
    <source>
        <strain evidence="3 4">CCTCC AB2015357</strain>
    </source>
</reference>
<dbReference type="PIRSF" id="PIRSF017082">
    <property type="entry name" value="YflP"/>
    <property type="match status" value="1"/>
</dbReference>
<dbReference type="AlphaFoldDB" id="A0A4Z0C0Y0"/>
<dbReference type="PANTHER" id="PTHR42928">
    <property type="entry name" value="TRICARBOXYLATE-BINDING PROTEIN"/>
    <property type="match status" value="1"/>
</dbReference>
<name>A0A4Z0C0Y0_9BURK</name>
<dbReference type="Proteomes" id="UP000297564">
    <property type="component" value="Unassembled WGS sequence"/>
</dbReference>
<dbReference type="InterPro" id="IPR042100">
    <property type="entry name" value="Bug_dom1"/>
</dbReference>
<gene>
    <name evidence="3" type="ORF">EZ242_01560</name>
</gene>
<dbReference type="Gene3D" id="3.40.190.10">
    <property type="entry name" value="Periplasmic binding protein-like II"/>
    <property type="match status" value="1"/>
</dbReference>
<protein>
    <submittedName>
        <fullName evidence="3">Tripartite tricarboxylate transporter substrate binding protein</fullName>
    </submittedName>
</protein>
<feature type="chain" id="PRO_5021377088" evidence="2">
    <location>
        <begin position="41"/>
        <end position="334"/>
    </location>
</feature>
<evidence type="ECO:0000313" key="4">
    <source>
        <dbReference type="Proteomes" id="UP000297564"/>
    </source>
</evidence>
<dbReference type="SUPFAM" id="SSF53850">
    <property type="entry name" value="Periplasmic binding protein-like II"/>
    <property type="match status" value="1"/>
</dbReference>
<dbReference type="Pfam" id="PF03401">
    <property type="entry name" value="TctC"/>
    <property type="match status" value="1"/>
</dbReference>
<sequence length="334" mass="35976">MAASRSPTSDRPPERPPMTITRTALALLCTWGTLAPHAQAASYPERTVTLTVPYGAGGSTDGIAREFARLLGQELKQSVVVLNQPGATGTLQLGNLARARPDGYTIGFYSYSTVTFTSQLMKVPYKRDDFTPLGGVAEFSYGIVTAPDSPINNVKDLVAQSKTPKGVFYGVTGAPNNFPFLQLHKLTGGKFDQVTYKSSAESITAVMGKHVDVALQGPSEYAELVRAGKLKFIASASDFRLPWFPQVPTIKEQGYDIGITGIIGVAAPKGIPEDARKTLEAAVQKVVASKPYADFLANEYGIKNYPASSAEFAKLIDQGFVRMADMIKTFDIKH</sequence>
<evidence type="ECO:0000256" key="2">
    <source>
        <dbReference type="SAM" id="SignalP"/>
    </source>
</evidence>
<dbReference type="OrthoDB" id="8678477at2"/>
<keyword evidence="4" id="KW-1185">Reference proteome</keyword>
<keyword evidence="2" id="KW-0732">Signal</keyword>
<evidence type="ECO:0000256" key="1">
    <source>
        <dbReference type="ARBA" id="ARBA00006987"/>
    </source>
</evidence>
<organism evidence="3 4">
    <name type="scientific">Ramlibacter rhizophilus</name>
    <dbReference type="NCBI Taxonomy" id="1781167"/>
    <lineage>
        <taxon>Bacteria</taxon>
        <taxon>Pseudomonadati</taxon>
        <taxon>Pseudomonadota</taxon>
        <taxon>Betaproteobacteria</taxon>
        <taxon>Burkholderiales</taxon>
        <taxon>Comamonadaceae</taxon>
        <taxon>Ramlibacter</taxon>
    </lineage>
</organism>
<comment type="similarity">
    <text evidence="1">Belongs to the UPF0065 (bug) family.</text>
</comment>
<feature type="signal peptide" evidence="2">
    <location>
        <begin position="1"/>
        <end position="40"/>
    </location>
</feature>
<dbReference type="EMBL" id="SMLL01000001">
    <property type="protein sequence ID" value="TFZ04464.1"/>
    <property type="molecule type" value="Genomic_DNA"/>
</dbReference>
<dbReference type="InterPro" id="IPR005064">
    <property type="entry name" value="BUG"/>
</dbReference>
<dbReference type="Gene3D" id="3.40.190.150">
    <property type="entry name" value="Bordetella uptake gene, domain 1"/>
    <property type="match status" value="1"/>
</dbReference>
<evidence type="ECO:0000313" key="3">
    <source>
        <dbReference type="EMBL" id="TFZ04464.1"/>
    </source>
</evidence>
<dbReference type="CDD" id="cd07012">
    <property type="entry name" value="PBP2_Bug_TTT"/>
    <property type="match status" value="1"/>
</dbReference>
<accession>A0A4Z0C0Y0</accession>
<comment type="caution">
    <text evidence="3">The sequence shown here is derived from an EMBL/GenBank/DDBJ whole genome shotgun (WGS) entry which is preliminary data.</text>
</comment>